<keyword evidence="10" id="KW-1185">Reference proteome</keyword>
<evidence type="ECO:0000256" key="3">
    <source>
        <dbReference type="ARBA" id="ARBA00022452"/>
    </source>
</evidence>
<dbReference type="AlphaFoldDB" id="A0A5B7TRK0"/>
<keyword evidence="7" id="KW-0998">Cell outer membrane</keyword>
<comment type="similarity">
    <text evidence="2">Belongs to the OmpP1/FadL family.</text>
</comment>
<accession>A0A5B7TRK0</accession>
<comment type="subcellular location">
    <subcellularLocation>
        <location evidence="1">Cell outer membrane</location>
        <topology evidence="1">Multi-pass membrane protein</topology>
    </subcellularLocation>
</comment>
<sequence length="452" mass="49892">MKKILFLIGGLLSSLVINAQVISNFDGAVMFSDEDVNGTARFNGMSGAFGSLGGDMSAGDINPAGLTVFTRSQGSITLGVRNTDVFSTYYGTSTDNSDSYFNMTQAGAVLVFDTSGRSNWTKFAIGFNYSLVKDFENSYNINGASNITEYNGDPYLNEDTNPANDIYYENVDGQFFGNSNSGQNEKFTLSMAAEFNDKFSLGLSLVSHKLEHFQNGLFEESSNDGSGNLLDASLLQELYTYGQGIGLNIGFIAKPVQELRLGFAFQTPTWYNLTEEYSDDLEIQVSNDSRLYRKYSDINVFEYDLVTPAKATGSIAYLFGKEGLISLDYTFRNYSKTKLKPNNEFVDVNESFRNDLQNTSEIRIGGEWRVGKMMSLRGGYFYKQSPYADAIDTDNVRGFSLGTGFKFRGNVKLDLAYQKSTNTGVYGFTQFSNPAELDIDNGKVTATLVIGL</sequence>
<evidence type="ECO:0000256" key="7">
    <source>
        <dbReference type="ARBA" id="ARBA00023237"/>
    </source>
</evidence>
<name>A0A5B7TRK0_9FLAO</name>
<keyword evidence="9" id="KW-0675">Receptor</keyword>
<evidence type="ECO:0000256" key="6">
    <source>
        <dbReference type="ARBA" id="ARBA00023136"/>
    </source>
</evidence>
<dbReference type="SUPFAM" id="SSF56935">
    <property type="entry name" value="Porins"/>
    <property type="match status" value="1"/>
</dbReference>
<dbReference type="GO" id="GO:0015483">
    <property type="term" value="F:long-chain fatty acid transporting porin activity"/>
    <property type="evidence" value="ECO:0007669"/>
    <property type="project" value="TreeGrafter"/>
</dbReference>
<organism evidence="9 10">
    <name type="scientific">Aureibaculum algae</name>
    <dbReference type="NCBI Taxonomy" id="2584122"/>
    <lineage>
        <taxon>Bacteria</taxon>
        <taxon>Pseudomonadati</taxon>
        <taxon>Bacteroidota</taxon>
        <taxon>Flavobacteriia</taxon>
        <taxon>Flavobacteriales</taxon>
        <taxon>Flavobacteriaceae</taxon>
        <taxon>Aureibaculum</taxon>
    </lineage>
</organism>
<evidence type="ECO:0000313" key="9">
    <source>
        <dbReference type="EMBL" id="QCX37844.1"/>
    </source>
</evidence>
<evidence type="ECO:0000256" key="5">
    <source>
        <dbReference type="ARBA" id="ARBA00022729"/>
    </source>
</evidence>
<dbReference type="Gene3D" id="2.40.160.60">
    <property type="entry name" value="Outer membrane protein transport protein (OMPP1/FadL/TodX)"/>
    <property type="match status" value="1"/>
</dbReference>
<keyword evidence="5 8" id="KW-0732">Signal</keyword>
<dbReference type="RefSeq" id="WP_138948767.1">
    <property type="nucleotide sequence ID" value="NZ_CP040749.1"/>
</dbReference>
<evidence type="ECO:0000256" key="1">
    <source>
        <dbReference type="ARBA" id="ARBA00004571"/>
    </source>
</evidence>
<dbReference type="InterPro" id="IPR005017">
    <property type="entry name" value="OMPP1/FadL/TodX"/>
</dbReference>
<dbReference type="KEGG" id="fbe:FF125_05105"/>
<evidence type="ECO:0000256" key="8">
    <source>
        <dbReference type="SAM" id="SignalP"/>
    </source>
</evidence>
<dbReference type="EMBL" id="CP040749">
    <property type="protein sequence ID" value="QCX37844.1"/>
    <property type="molecule type" value="Genomic_DNA"/>
</dbReference>
<keyword evidence="3" id="KW-1134">Transmembrane beta strand</keyword>
<keyword evidence="6" id="KW-0472">Membrane</keyword>
<proteinExistence type="inferred from homology"/>
<dbReference type="PANTHER" id="PTHR35093:SF8">
    <property type="entry name" value="OUTER MEMBRANE PROTEIN NMB0088-RELATED"/>
    <property type="match status" value="1"/>
</dbReference>
<dbReference type="GO" id="GO:0009279">
    <property type="term" value="C:cell outer membrane"/>
    <property type="evidence" value="ECO:0007669"/>
    <property type="project" value="UniProtKB-SubCell"/>
</dbReference>
<dbReference type="Proteomes" id="UP000306229">
    <property type="component" value="Chromosome"/>
</dbReference>
<evidence type="ECO:0000256" key="4">
    <source>
        <dbReference type="ARBA" id="ARBA00022692"/>
    </source>
</evidence>
<feature type="chain" id="PRO_5023049289" evidence="8">
    <location>
        <begin position="20"/>
        <end position="452"/>
    </location>
</feature>
<dbReference type="PANTHER" id="PTHR35093">
    <property type="entry name" value="OUTER MEMBRANE PROTEIN NMB0088-RELATED"/>
    <property type="match status" value="1"/>
</dbReference>
<evidence type="ECO:0000256" key="2">
    <source>
        <dbReference type="ARBA" id="ARBA00008163"/>
    </source>
</evidence>
<evidence type="ECO:0000313" key="10">
    <source>
        <dbReference type="Proteomes" id="UP000306229"/>
    </source>
</evidence>
<dbReference type="OrthoDB" id="9765571at2"/>
<keyword evidence="4" id="KW-0812">Transmembrane</keyword>
<feature type="signal peptide" evidence="8">
    <location>
        <begin position="1"/>
        <end position="19"/>
    </location>
</feature>
<reference evidence="9 10" key="1">
    <citation type="submission" date="2019-05" db="EMBL/GenBank/DDBJ databases">
        <title>Algicella ahnfeltiae gen. nov., sp. nov., a novel marine bacterium of the family Flavobacteriaceae isolated from a red alga.</title>
        <authorList>
            <person name="Nedashkovskaya O.I."/>
            <person name="Kukhlevskiy A.D."/>
            <person name="Kim S.-G."/>
            <person name="Zhukova N.V."/>
            <person name="Mikhailov V.V."/>
        </authorList>
    </citation>
    <scope>NUCLEOTIDE SEQUENCE [LARGE SCALE GENOMIC DNA]</scope>
    <source>
        <strain evidence="9 10">10Alg115</strain>
    </source>
</reference>
<protein>
    <submittedName>
        <fullName evidence="9">Hemin receptor</fullName>
    </submittedName>
</protein>
<dbReference type="Pfam" id="PF03349">
    <property type="entry name" value="Toluene_X"/>
    <property type="match status" value="1"/>
</dbReference>
<gene>
    <name evidence="9" type="ORF">FF125_05105</name>
</gene>